<organism evidence="1">
    <name type="scientific">gut metagenome</name>
    <dbReference type="NCBI Taxonomy" id="749906"/>
    <lineage>
        <taxon>unclassified sequences</taxon>
        <taxon>metagenomes</taxon>
        <taxon>organismal metagenomes</taxon>
    </lineage>
</organism>
<reference evidence="1" key="1">
    <citation type="journal article" date="2012" name="PLoS ONE">
        <title>Gene sets for utilization of primary and secondary nutrition supplies in the distal gut of endangered iberian lynx.</title>
        <authorList>
            <person name="Alcaide M."/>
            <person name="Messina E."/>
            <person name="Richter M."/>
            <person name="Bargiela R."/>
            <person name="Peplies J."/>
            <person name="Huws S.A."/>
            <person name="Newbold C.J."/>
            <person name="Golyshin P.N."/>
            <person name="Simon M.A."/>
            <person name="Lopez G."/>
            <person name="Yakimov M.M."/>
            <person name="Ferrer M."/>
        </authorList>
    </citation>
    <scope>NUCLEOTIDE SEQUENCE</scope>
</reference>
<comment type="caution">
    <text evidence="1">The sequence shown here is derived from an EMBL/GenBank/DDBJ whole genome shotgun (WGS) entry which is preliminary data.</text>
</comment>
<gene>
    <name evidence="1" type="ORF">EVA_15399</name>
</gene>
<sequence>MKELQRFVQEEQIYFKSFLCFLPELSDRNVSSITHGTEQCCKEVMACAARKEITEQEARAYLIKRMNTRILMNARIAQQDIENGKVCTPEAAKAYLWMLLQPFFVLDGFSMAFFNEQEMVLFSKLAADMEKLLAKLDNQLQLGSDRFSVLPQLLLKAELTPTHERL</sequence>
<proteinExistence type="predicted"/>
<evidence type="ECO:0000313" key="1">
    <source>
        <dbReference type="EMBL" id="EJW96499.1"/>
    </source>
</evidence>
<dbReference type="AlphaFoldDB" id="J9GAP8"/>
<protein>
    <submittedName>
        <fullName evidence="1">Uncharacterized protein</fullName>
    </submittedName>
</protein>
<accession>J9GAP8</accession>
<dbReference type="EMBL" id="AMCI01005256">
    <property type="protein sequence ID" value="EJW96499.1"/>
    <property type="molecule type" value="Genomic_DNA"/>
</dbReference>
<name>J9GAP8_9ZZZZ</name>